<comment type="similarity">
    <text evidence="10 11">Belongs to the TonB-dependent receptor family.</text>
</comment>
<evidence type="ECO:0000256" key="3">
    <source>
        <dbReference type="ARBA" id="ARBA00022452"/>
    </source>
</evidence>
<organism evidence="15 16">
    <name type="scientific">Novosphingobium ovatum</name>
    <dbReference type="NCBI Taxonomy" id="1908523"/>
    <lineage>
        <taxon>Bacteria</taxon>
        <taxon>Pseudomonadati</taxon>
        <taxon>Pseudomonadota</taxon>
        <taxon>Alphaproteobacteria</taxon>
        <taxon>Sphingomonadales</taxon>
        <taxon>Sphingomonadaceae</taxon>
        <taxon>Novosphingobium</taxon>
    </lineage>
</organism>
<evidence type="ECO:0000256" key="5">
    <source>
        <dbReference type="ARBA" id="ARBA00022729"/>
    </source>
</evidence>
<evidence type="ECO:0000256" key="4">
    <source>
        <dbReference type="ARBA" id="ARBA00022692"/>
    </source>
</evidence>
<accession>A0ABW9XI46</accession>
<keyword evidence="5 12" id="KW-0732">Signal</keyword>
<evidence type="ECO:0000256" key="1">
    <source>
        <dbReference type="ARBA" id="ARBA00004571"/>
    </source>
</evidence>
<evidence type="ECO:0000256" key="11">
    <source>
        <dbReference type="RuleBase" id="RU003357"/>
    </source>
</evidence>
<dbReference type="InterPro" id="IPR000531">
    <property type="entry name" value="Beta-barrel_TonB"/>
</dbReference>
<dbReference type="RefSeq" id="WP_161720896.1">
    <property type="nucleotide sequence ID" value="NZ_JAAAPO010000009.1"/>
</dbReference>
<evidence type="ECO:0000256" key="7">
    <source>
        <dbReference type="ARBA" id="ARBA00023136"/>
    </source>
</evidence>
<keyword evidence="3 10" id="KW-1134">Transmembrane beta strand</keyword>
<dbReference type="PROSITE" id="PS52016">
    <property type="entry name" value="TONB_DEPENDENT_REC_3"/>
    <property type="match status" value="1"/>
</dbReference>
<feature type="domain" description="TonB-dependent receptor plug" evidence="14">
    <location>
        <begin position="79"/>
        <end position="187"/>
    </location>
</feature>
<keyword evidence="16" id="KW-1185">Reference proteome</keyword>
<dbReference type="Gene3D" id="2.40.170.20">
    <property type="entry name" value="TonB-dependent receptor, beta-barrel domain"/>
    <property type="match status" value="1"/>
</dbReference>
<keyword evidence="7 10" id="KW-0472">Membrane</keyword>
<dbReference type="InterPro" id="IPR039426">
    <property type="entry name" value="TonB-dep_rcpt-like"/>
</dbReference>
<keyword evidence="4 10" id="KW-0812">Transmembrane</keyword>
<dbReference type="SUPFAM" id="SSF56935">
    <property type="entry name" value="Porins"/>
    <property type="match status" value="1"/>
</dbReference>
<keyword evidence="8 15" id="KW-0675">Receptor</keyword>
<evidence type="ECO:0000313" key="16">
    <source>
        <dbReference type="Proteomes" id="UP000753724"/>
    </source>
</evidence>
<feature type="chain" id="PRO_5046403112" evidence="12">
    <location>
        <begin position="27"/>
        <end position="812"/>
    </location>
</feature>
<name>A0ABW9XI46_9SPHN</name>
<evidence type="ECO:0000256" key="10">
    <source>
        <dbReference type="PROSITE-ProRule" id="PRU01360"/>
    </source>
</evidence>
<feature type="signal peptide" evidence="12">
    <location>
        <begin position="1"/>
        <end position="26"/>
    </location>
</feature>
<comment type="subcellular location">
    <subcellularLocation>
        <location evidence="1 10">Cell outer membrane</location>
        <topology evidence="1 10">Multi-pass membrane protein</topology>
    </subcellularLocation>
</comment>
<dbReference type="EMBL" id="JAAAPO010000009">
    <property type="protein sequence ID" value="NBC38156.1"/>
    <property type="molecule type" value="Genomic_DNA"/>
</dbReference>
<proteinExistence type="inferred from homology"/>
<dbReference type="InterPro" id="IPR012910">
    <property type="entry name" value="Plug_dom"/>
</dbReference>
<comment type="caution">
    <text evidence="15">The sequence shown here is derived from an EMBL/GenBank/DDBJ whole genome shotgun (WGS) entry which is preliminary data.</text>
</comment>
<evidence type="ECO:0000313" key="15">
    <source>
        <dbReference type="EMBL" id="NBC38156.1"/>
    </source>
</evidence>
<evidence type="ECO:0000256" key="6">
    <source>
        <dbReference type="ARBA" id="ARBA00023077"/>
    </source>
</evidence>
<gene>
    <name evidence="15" type="ORF">GTZ99_16520</name>
</gene>
<keyword evidence="2 10" id="KW-0813">Transport</keyword>
<dbReference type="Gene3D" id="2.170.130.10">
    <property type="entry name" value="TonB-dependent receptor, plug domain"/>
    <property type="match status" value="1"/>
</dbReference>
<evidence type="ECO:0000256" key="2">
    <source>
        <dbReference type="ARBA" id="ARBA00022448"/>
    </source>
</evidence>
<keyword evidence="6 11" id="KW-0798">TonB box</keyword>
<dbReference type="InterPro" id="IPR036942">
    <property type="entry name" value="Beta-barrel_TonB_sf"/>
</dbReference>
<dbReference type="InterPro" id="IPR037066">
    <property type="entry name" value="Plug_dom_sf"/>
</dbReference>
<protein>
    <submittedName>
        <fullName evidence="15">TonB-dependent receptor</fullName>
    </submittedName>
</protein>
<sequence>MHINAFRRWLWAGAALCAATAPFAHAATAPATAPAAADDQSTSAGQTGQANDSQSLTTADIVVIGSAAAQSAPLVASLTTTQPQAVISRSFIDNANAGADFNELIALTPGVSISGTGNGQGFSETKAVIRGFQDGEYNVTYDSIPFADTNNPTHHSTAFFPSNTIETVVVDRGPGNASQLGQATYGGNLNMYSRAVAEQFGGQLQMLYGSWNSLMGRFEIQSGRIEHLGGARMVFAGQYLKSQGALSFSPVQSKNLFFKMVLPIGANHTLTAMSTWNRNYYYQSDSLKGSTCGSALKGVSGFSNAALDANGNLLTQLTANNCAAGTNGAVYGRDYGLGGDATKQDYWAYNRTDKTTDFSYLRLQSVLGSGLSLDNRLYMYGYSNNTMSGNSGTVVTGFNTATLPYTKLTNSNILGYNKLNKYRVLGYIGQLTYDFWLGKIRAGGWYEHSNTWRHTWDLDRTTGLPSYNENAYLGTAATAAYPGISLANIKYEQNSGWNQFQLFGEFEFRPFDSLSITPGVKYVHFTRSVNALVNQTTRAPADMQATWTKTLPFLTVNWQASRNWSFYGQYAQGMYVPDLSSFYSTSATLAQSLADLQPMTTTNYQIGTVWHGRRVSLDLDGYIINVNNKLGTCTTVGCDTSLTINIGQVRYKGVEGQVAVMPLDGLSLFVNGSYNYAQSVTTGAQIAKAPFTTAAIGFVYARHGLRVSYNQKYTGVQFANEYNGNPNYRLYRLSPYSVGEFAISQEFGKNFRLGLTVSNVFDNRAITSISTSSSGAPTVTVGGVTYQNGYGQGDQFSFLPPRQFMVDARFTF</sequence>
<evidence type="ECO:0000256" key="9">
    <source>
        <dbReference type="ARBA" id="ARBA00023237"/>
    </source>
</evidence>
<evidence type="ECO:0000256" key="8">
    <source>
        <dbReference type="ARBA" id="ARBA00023170"/>
    </source>
</evidence>
<keyword evidence="9 10" id="KW-0998">Cell outer membrane</keyword>
<evidence type="ECO:0000259" key="13">
    <source>
        <dbReference type="Pfam" id="PF00593"/>
    </source>
</evidence>
<dbReference type="Proteomes" id="UP000753724">
    <property type="component" value="Unassembled WGS sequence"/>
</dbReference>
<dbReference type="PANTHER" id="PTHR30069">
    <property type="entry name" value="TONB-DEPENDENT OUTER MEMBRANE RECEPTOR"/>
    <property type="match status" value="1"/>
</dbReference>
<evidence type="ECO:0000256" key="12">
    <source>
        <dbReference type="SAM" id="SignalP"/>
    </source>
</evidence>
<dbReference type="Pfam" id="PF00593">
    <property type="entry name" value="TonB_dep_Rec_b-barrel"/>
    <property type="match status" value="1"/>
</dbReference>
<dbReference type="Pfam" id="PF07715">
    <property type="entry name" value="Plug"/>
    <property type="match status" value="1"/>
</dbReference>
<reference evidence="16" key="1">
    <citation type="submission" date="2020-01" db="EMBL/GenBank/DDBJ databases">
        <title>Sphingomonas sp. strain CSW-10.</title>
        <authorList>
            <person name="Chen W.-M."/>
        </authorList>
    </citation>
    <scope>NUCLEOTIDE SEQUENCE [LARGE SCALE GENOMIC DNA]</scope>
    <source>
        <strain evidence="16">FSY-8</strain>
    </source>
</reference>
<dbReference type="PANTHER" id="PTHR30069:SF29">
    <property type="entry name" value="HEMOGLOBIN AND HEMOGLOBIN-HAPTOGLOBIN-BINDING PROTEIN 1-RELATED"/>
    <property type="match status" value="1"/>
</dbReference>
<feature type="domain" description="TonB-dependent receptor-like beta-barrel" evidence="13">
    <location>
        <begin position="331"/>
        <end position="760"/>
    </location>
</feature>
<evidence type="ECO:0000259" key="14">
    <source>
        <dbReference type="Pfam" id="PF07715"/>
    </source>
</evidence>